<comment type="caution">
    <text evidence="4">The sequence shown here is derived from an EMBL/GenBank/DDBJ whole genome shotgun (WGS) entry which is preliminary data.</text>
</comment>
<dbReference type="RefSeq" id="WP_380048812.1">
    <property type="nucleotide sequence ID" value="NZ_JBHSOH010000009.1"/>
</dbReference>
<name>A0ABW1DIP1_9DEIO</name>
<dbReference type="InterPro" id="IPR001764">
    <property type="entry name" value="Glyco_hydro_3_N"/>
</dbReference>
<dbReference type="GO" id="GO:0016787">
    <property type="term" value="F:hydrolase activity"/>
    <property type="evidence" value="ECO:0007669"/>
    <property type="project" value="UniProtKB-KW"/>
</dbReference>
<dbReference type="SUPFAM" id="SSF52279">
    <property type="entry name" value="Beta-D-glucan exohydrolase, C-terminal domain"/>
    <property type="match status" value="1"/>
</dbReference>
<dbReference type="SUPFAM" id="SSF51445">
    <property type="entry name" value="(Trans)glycosidases"/>
    <property type="match status" value="1"/>
</dbReference>
<protein>
    <submittedName>
        <fullName evidence="4">Glycoside hydrolase family 3 C-terminal domain-containing protein</fullName>
    </submittedName>
</protein>
<dbReference type="InterPro" id="IPR050288">
    <property type="entry name" value="Cellulose_deg_GH3"/>
</dbReference>
<dbReference type="InterPro" id="IPR026891">
    <property type="entry name" value="Fn3-like"/>
</dbReference>
<dbReference type="InterPro" id="IPR036962">
    <property type="entry name" value="Glyco_hydro_3_N_sf"/>
</dbReference>
<evidence type="ECO:0000259" key="3">
    <source>
        <dbReference type="SMART" id="SM01217"/>
    </source>
</evidence>
<reference evidence="5" key="1">
    <citation type="journal article" date="2019" name="Int. J. Syst. Evol. Microbiol.">
        <title>The Global Catalogue of Microorganisms (GCM) 10K type strain sequencing project: providing services to taxonomists for standard genome sequencing and annotation.</title>
        <authorList>
            <consortium name="The Broad Institute Genomics Platform"/>
            <consortium name="The Broad Institute Genome Sequencing Center for Infectious Disease"/>
            <person name="Wu L."/>
            <person name="Ma J."/>
        </authorList>
    </citation>
    <scope>NUCLEOTIDE SEQUENCE [LARGE SCALE GENOMIC DNA]</scope>
    <source>
        <strain evidence="5">CGMCC 1.15053</strain>
    </source>
</reference>
<gene>
    <name evidence="4" type="ORF">ACFPQ6_09800</name>
</gene>
<evidence type="ECO:0000313" key="4">
    <source>
        <dbReference type="EMBL" id="MFC5848603.1"/>
    </source>
</evidence>
<dbReference type="PANTHER" id="PTHR42715">
    <property type="entry name" value="BETA-GLUCOSIDASE"/>
    <property type="match status" value="1"/>
</dbReference>
<dbReference type="PRINTS" id="PR00133">
    <property type="entry name" value="GLHYDRLASE3"/>
</dbReference>
<evidence type="ECO:0000313" key="5">
    <source>
        <dbReference type="Proteomes" id="UP001595979"/>
    </source>
</evidence>
<evidence type="ECO:0000256" key="2">
    <source>
        <dbReference type="ARBA" id="ARBA00022801"/>
    </source>
</evidence>
<sequence>MSDAPERPFPAGPRPDLVPDEHLALLEGQDFWHTRPVAGLGAVSMTDGPHGVRRQEGRQTGFNFSALIPATCFPTASALAASWDTELLREVGAALGREARGQGVGVLLGPGVNLKRSPLCGRNFEYFSEDPLLAGTLAAAYIQGLQGEGVGASLKHFAANNQEYRRLSSDSVVDERALRELYLRPFEIAVKDAQPWTVMAAYNGVNGRYCSEHPRLLTRILRDEWGFGGAVISDWGAVNDRARGLRAGLDLEMPGYDGARLPELRAALAAGRISVADVERSATRLTELARRAARTPRTPPVDPDAQHALARRAAAAGVVLLQNVCDVLPLPPGAKVAVLGAFAEKPRYQGAGSSVIQPTRLDTPLGELRALLGEASVTYAPGYPRQGEEDAARLREEALAAARGADVVVVVAGLPENMEAEGVDRDHLDLPETQDALIRAVAAAHPRVVVALQSGAPVRLPWRGEVAGLVQAYLGGQAGGGGLADVLTGRVNPAGKLAESFPEALEDVACSAFYPGGPRTAEYRESLYVGYRYHDTAGVEVAFPFGHGLSYTTFGYGTPRLDRERVGRGEALTVTLPVTNTGTRAGAEVVQLYVHAPQGPLFRPEQELRAFARVVLEPGETREVSLTLDERAWAVYDVTRPGWHVPGGAYELRLGSSSRDLRARVTIEVEGDGDLRPEPAAVSATYRRPAHPFRAPDAAFRALYGAPLPDNSPYTPAEYDPNTPLGALRGTVQGRVLNALVTLGTEPRGEKRYSADAVSAAGAIREMPLRQLYLGTGGKLRPRAIAALVEAMAGRWGGALRALATPAAEPPLTSERKD</sequence>
<dbReference type="Pfam" id="PF01915">
    <property type="entry name" value="Glyco_hydro_3_C"/>
    <property type="match status" value="1"/>
</dbReference>
<dbReference type="InterPro" id="IPR017853">
    <property type="entry name" value="GH"/>
</dbReference>
<dbReference type="PANTHER" id="PTHR42715:SF10">
    <property type="entry name" value="BETA-GLUCOSIDASE"/>
    <property type="match status" value="1"/>
</dbReference>
<dbReference type="Proteomes" id="UP001595979">
    <property type="component" value="Unassembled WGS sequence"/>
</dbReference>
<dbReference type="Pfam" id="PF00933">
    <property type="entry name" value="Glyco_hydro_3"/>
    <property type="match status" value="1"/>
</dbReference>
<dbReference type="InterPro" id="IPR002772">
    <property type="entry name" value="Glyco_hydro_3_C"/>
</dbReference>
<keyword evidence="5" id="KW-1185">Reference proteome</keyword>
<dbReference type="EMBL" id="JBHSOH010000009">
    <property type="protein sequence ID" value="MFC5848603.1"/>
    <property type="molecule type" value="Genomic_DNA"/>
</dbReference>
<dbReference type="Gene3D" id="3.20.20.300">
    <property type="entry name" value="Glycoside hydrolase, family 3, N-terminal domain"/>
    <property type="match status" value="1"/>
</dbReference>
<organism evidence="4 5">
    <name type="scientific">Deinococcus petrolearius</name>
    <dbReference type="NCBI Taxonomy" id="1751295"/>
    <lineage>
        <taxon>Bacteria</taxon>
        <taxon>Thermotogati</taxon>
        <taxon>Deinococcota</taxon>
        <taxon>Deinococci</taxon>
        <taxon>Deinococcales</taxon>
        <taxon>Deinococcaceae</taxon>
        <taxon>Deinococcus</taxon>
    </lineage>
</organism>
<feature type="domain" description="Fibronectin type III-like" evidence="3">
    <location>
        <begin position="588"/>
        <end position="658"/>
    </location>
</feature>
<proteinExistence type="inferred from homology"/>
<accession>A0ABW1DIP1</accession>
<dbReference type="Gene3D" id="3.40.50.1700">
    <property type="entry name" value="Glycoside hydrolase family 3 C-terminal domain"/>
    <property type="match status" value="1"/>
</dbReference>
<comment type="similarity">
    <text evidence="1">Belongs to the glycosyl hydrolase 3 family.</text>
</comment>
<dbReference type="InterPro" id="IPR036881">
    <property type="entry name" value="Glyco_hydro_3_C_sf"/>
</dbReference>
<dbReference type="Gene3D" id="2.60.40.10">
    <property type="entry name" value="Immunoglobulins"/>
    <property type="match status" value="1"/>
</dbReference>
<keyword evidence="2 4" id="KW-0378">Hydrolase</keyword>
<evidence type="ECO:0000256" key="1">
    <source>
        <dbReference type="ARBA" id="ARBA00005336"/>
    </source>
</evidence>
<dbReference type="Pfam" id="PF14310">
    <property type="entry name" value="Fn3-like"/>
    <property type="match status" value="1"/>
</dbReference>
<dbReference type="InterPro" id="IPR013783">
    <property type="entry name" value="Ig-like_fold"/>
</dbReference>
<dbReference type="SMART" id="SM01217">
    <property type="entry name" value="Fn3_like"/>
    <property type="match status" value="1"/>
</dbReference>